<name>A0A9Q3CYQ6_9BASI</name>
<evidence type="ECO:0000313" key="2">
    <source>
        <dbReference type="Proteomes" id="UP000765509"/>
    </source>
</evidence>
<sequence length="92" mass="10409">MPTRVMAYIHGIATKMTVCIENSQHPLIIDSGTNCAIVPREYLDNHHPNWEKKLLSTKAKNIESASGKMKFIGTIVKYIIIPHRKGDIRLNP</sequence>
<gene>
    <name evidence="1" type="ORF">O181_031865</name>
</gene>
<protein>
    <submittedName>
        <fullName evidence="1">Uncharacterized protein</fullName>
    </submittedName>
</protein>
<dbReference type="EMBL" id="AVOT02011454">
    <property type="protein sequence ID" value="MBW0492150.1"/>
    <property type="molecule type" value="Genomic_DNA"/>
</dbReference>
<accession>A0A9Q3CYQ6</accession>
<organism evidence="1 2">
    <name type="scientific">Austropuccinia psidii MF-1</name>
    <dbReference type="NCBI Taxonomy" id="1389203"/>
    <lineage>
        <taxon>Eukaryota</taxon>
        <taxon>Fungi</taxon>
        <taxon>Dikarya</taxon>
        <taxon>Basidiomycota</taxon>
        <taxon>Pucciniomycotina</taxon>
        <taxon>Pucciniomycetes</taxon>
        <taxon>Pucciniales</taxon>
        <taxon>Sphaerophragmiaceae</taxon>
        <taxon>Austropuccinia</taxon>
    </lineage>
</organism>
<evidence type="ECO:0000313" key="1">
    <source>
        <dbReference type="EMBL" id="MBW0492150.1"/>
    </source>
</evidence>
<dbReference type="Proteomes" id="UP000765509">
    <property type="component" value="Unassembled WGS sequence"/>
</dbReference>
<keyword evidence="2" id="KW-1185">Reference proteome</keyword>
<dbReference type="AlphaFoldDB" id="A0A9Q3CYQ6"/>
<proteinExistence type="predicted"/>
<reference evidence="1" key="1">
    <citation type="submission" date="2021-03" db="EMBL/GenBank/DDBJ databases">
        <title>Draft genome sequence of rust myrtle Austropuccinia psidii MF-1, a brazilian biotype.</title>
        <authorList>
            <person name="Quecine M.C."/>
            <person name="Pachon D.M.R."/>
            <person name="Bonatelli M.L."/>
            <person name="Correr F.H."/>
            <person name="Franceschini L.M."/>
            <person name="Leite T.F."/>
            <person name="Margarido G.R.A."/>
            <person name="Almeida C.A."/>
            <person name="Ferrarezi J.A."/>
            <person name="Labate C.A."/>
        </authorList>
    </citation>
    <scope>NUCLEOTIDE SEQUENCE</scope>
    <source>
        <strain evidence="1">MF-1</strain>
    </source>
</reference>
<comment type="caution">
    <text evidence="1">The sequence shown here is derived from an EMBL/GenBank/DDBJ whole genome shotgun (WGS) entry which is preliminary data.</text>
</comment>